<keyword evidence="2" id="KW-0067">ATP-binding</keyword>
<protein>
    <submittedName>
        <fullName evidence="2">ATP-binding protein</fullName>
    </submittedName>
</protein>
<gene>
    <name evidence="2" type="ORF">F2S36_13445</name>
</gene>
<dbReference type="Gene3D" id="3.40.50.300">
    <property type="entry name" value="P-loop containing nucleotide triphosphate hydrolases"/>
    <property type="match status" value="1"/>
</dbReference>
<dbReference type="SUPFAM" id="SSF52540">
    <property type="entry name" value="P-loop containing nucleoside triphosphate hydrolases"/>
    <property type="match status" value="1"/>
</dbReference>
<organism evidence="2 3">
    <name type="scientific">Alistipes onderdonkii</name>
    <dbReference type="NCBI Taxonomy" id="328813"/>
    <lineage>
        <taxon>Bacteria</taxon>
        <taxon>Pseudomonadati</taxon>
        <taxon>Bacteroidota</taxon>
        <taxon>Bacteroidia</taxon>
        <taxon>Bacteroidales</taxon>
        <taxon>Rikenellaceae</taxon>
        <taxon>Alistipes</taxon>
    </lineage>
</organism>
<dbReference type="Proteomes" id="UP000323119">
    <property type="component" value="Unassembled WGS sequence"/>
</dbReference>
<dbReference type="GO" id="GO:0005524">
    <property type="term" value="F:ATP binding"/>
    <property type="evidence" value="ECO:0007669"/>
    <property type="project" value="UniProtKB-KW"/>
</dbReference>
<dbReference type="InterPro" id="IPR011579">
    <property type="entry name" value="ATPase_dom"/>
</dbReference>
<accession>A0A9P4DN60</accession>
<comment type="caution">
    <text evidence="2">The sequence shown here is derived from an EMBL/GenBank/DDBJ whole genome shotgun (WGS) entry which is preliminary data.</text>
</comment>
<keyword evidence="2" id="KW-0547">Nucleotide-binding</keyword>
<feature type="domain" description="ATPase" evidence="1">
    <location>
        <begin position="19"/>
        <end position="262"/>
    </location>
</feature>
<name>A0A9P4DN60_9BACT</name>
<evidence type="ECO:0000259" key="1">
    <source>
        <dbReference type="Pfam" id="PF01637"/>
    </source>
</evidence>
<dbReference type="AlphaFoldDB" id="A0A9P4DN60"/>
<evidence type="ECO:0000313" key="2">
    <source>
        <dbReference type="EMBL" id="KAA2558128.1"/>
    </source>
</evidence>
<dbReference type="PANTHER" id="PTHR34301">
    <property type="entry name" value="DNA-BINDING PROTEIN-RELATED"/>
    <property type="match status" value="1"/>
</dbReference>
<dbReference type="PANTHER" id="PTHR34301:SF8">
    <property type="entry name" value="ATPASE DOMAIN-CONTAINING PROTEIN"/>
    <property type="match status" value="1"/>
</dbReference>
<dbReference type="EMBL" id="VVUY01000015">
    <property type="protein sequence ID" value="KAA2558128.1"/>
    <property type="molecule type" value="Genomic_DNA"/>
</dbReference>
<sequence>MQTVRNPFIVSGYVSADYFCDRKAETAELTGALVNGRNIVIVSPRRMGKTGLIEHCFHQKEIAQGYYTFFVDIYATGSLKELVFMLGKHIFDTLKPKGRKFVEGFFAAIGSLRPAFKLDAVSGEPVFDIGIGEIRKPEVSLEELFAYLEAADKPCLVAIDEFQQIARYPEKNVEAVLRTHIQKCTNTNFVFAGSQRHMMQNIFFSASRPFYQSASFLNLGPIEERAYHKFVREHFEQAGKRISDECIARIYGLFEGHTWYMQTLLNRLYEQAVPGETIIPEEANSVLHATVDAQQSVYQSMVAMLSERQKELLFAVGKERRATEITSADFITRHGLYSSSSVQSAARQLLDKELLTKDGNIYQVYDRFFGLWIAQTYGTGYCL</sequence>
<dbReference type="InterPro" id="IPR027417">
    <property type="entry name" value="P-loop_NTPase"/>
</dbReference>
<reference evidence="2 3" key="1">
    <citation type="journal article" date="2019" name="Nat. Med.">
        <title>A library of human gut bacterial isolates paired with longitudinal multiomics data enables mechanistic microbiome research.</title>
        <authorList>
            <person name="Poyet M."/>
            <person name="Groussin M."/>
            <person name="Gibbons S.M."/>
            <person name="Avila-Pacheco J."/>
            <person name="Jiang X."/>
            <person name="Kearney S.M."/>
            <person name="Perrotta A.R."/>
            <person name="Berdy B."/>
            <person name="Zhao S."/>
            <person name="Lieberman T.D."/>
            <person name="Swanson P.K."/>
            <person name="Smith M."/>
            <person name="Roesemann S."/>
            <person name="Alexander J.E."/>
            <person name="Rich S.A."/>
            <person name="Livny J."/>
            <person name="Vlamakis H."/>
            <person name="Clish C."/>
            <person name="Bullock K."/>
            <person name="Deik A."/>
            <person name="Scott J."/>
            <person name="Pierce K.A."/>
            <person name="Xavier R.J."/>
            <person name="Alm E.J."/>
        </authorList>
    </citation>
    <scope>NUCLEOTIDE SEQUENCE [LARGE SCALE GENOMIC DNA]</scope>
    <source>
        <strain evidence="2 3">BIOML-A204</strain>
    </source>
</reference>
<proteinExistence type="predicted"/>
<evidence type="ECO:0000313" key="3">
    <source>
        <dbReference type="Proteomes" id="UP000323119"/>
    </source>
</evidence>
<dbReference type="Pfam" id="PF01637">
    <property type="entry name" value="ATPase_2"/>
    <property type="match status" value="1"/>
</dbReference>
<dbReference type="RefSeq" id="WP_055202741.1">
    <property type="nucleotide sequence ID" value="NZ_JADMQE010000003.1"/>
</dbReference>